<reference evidence="2 3" key="1">
    <citation type="journal article" date="2024" name="Ann. Entomol. Soc. Am.">
        <title>Genomic analyses of the southern and eastern yellowjacket wasps (Hymenoptera: Vespidae) reveal evolutionary signatures of social life.</title>
        <authorList>
            <person name="Catto M.A."/>
            <person name="Caine P.B."/>
            <person name="Orr S.E."/>
            <person name="Hunt B.G."/>
            <person name="Goodisman M.A.D."/>
        </authorList>
    </citation>
    <scope>NUCLEOTIDE SEQUENCE [LARGE SCALE GENOMIC DNA]</scope>
    <source>
        <strain evidence="2">232</strain>
        <tissue evidence="2">Head and thorax</tissue>
    </source>
</reference>
<gene>
    <name evidence="2" type="ORF">V1477_005106</name>
</gene>
<organism evidence="2 3">
    <name type="scientific">Vespula maculifrons</name>
    <name type="common">Eastern yellow jacket</name>
    <name type="synonym">Wasp</name>
    <dbReference type="NCBI Taxonomy" id="7453"/>
    <lineage>
        <taxon>Eukaryota</taxon>
        <taxon>Metazoa</taxon>
        <taxon>Ecdysozoa</taxon>
        <taxon>Arthropoda</taxon>
        <taxon>Hexapoda</taxon>
        <taxon>Insecta</taxon>
        <taxon>Pterygota</taxon>
        <taxon>Neoptera</taxon>
        <taxon>Endopterygota</taxon>
        <taxon>Hymenoptera</taxon>
        <taxon>Apocrita</taxon>
        <taxon>Aculeata</taxon>
        <taxon>Vespoidea</taxon>
        <taxon>Vespidae</taxon>
        <taxon>Vespinae</taxon>
        <taxon>Vespula</taxon>
    </lineage>
</organism>
<evidence type="ECO:0000256" key="1">
    <source>
        <dbReference type="SAM" id="MobiDB-lite"/>
    </source>
</evidence>
<keyword evidence="3" id="KW-1185">Reference proteome</keyword>
<dbReference type="Proteomes" id="UP001607303">
    <property type="component" value="Unassembled WGS sequence"/>
</dbReference>
<protein>
    <submittedName>
        <fullName evidence="2">Uncharacterized protein</fullName>
    </submittedName>
</protein>
<feature type="compositionally biased region" description="Basic and acidic residues" evidence="1">
    <location>
        <begin position="56"/>
        <end position="66"/>
    </location>
</feature>
<dbReference type="EMBL" id="JAYRBN010000037">
    <property type="protein sequence ID" value="KAL2746736.1"/>
    <property type="molecule type" value="Genomic_DNA"/>
</dbReference>
<feature type="compositionally biased region" description="Basic and acidic residues" evidence="1">
    <location>
        <begin position="24"/>
        <end position="40"/>
    </location>
</feature>
<evidence type="ECO:0000313" key="3">
    <source>
        <dbReference type="Proteomes" id="UP001607303"/>
    </source>
</evidence>
<dbReference type="AlphaFoldDB" id="A0ABD2CNT6"/>
<comment type="caution">
    <text evidence="2">The sequence shown here is derived from an EMBL/GenBank/DDBJ whole genome shotgun (WGS) entry which is preliminary data.</text>
</comment>
<sequence length="66" mass="8020">MEHEDAKLASTISFFFFTVTKVERGEGEEGGQERGNEKNRKEKRWMRKRKREEEDERLRRGGQFRD</sequence>
<feature type="compositionally biased region" description="Basic residues" evidence="1">
    <location>
        <begin position="41"/>
        <end position="50"/>
    </location>
</feature>
<evidence type="ECO:0000313" key="2">
    <source>
        <dbReference type="EMBL" id="KAL2746736.1"/>
    </source>
</evidence>
<name>A0ABD2CNT6_VESMC</name>
<proteinExistence type="predicted"/>
<accession>A0ABD2CNT6</accession>
<feature type="region of interest" description="Disordered" evidence="1">
    <location>
        <begin position="24"/>
        <end position="66"/>
    </location>
</feature>